<keyword evidence="2" id="KW-0812">Transmembrane</keyword>
<keyword evidence="2" id="KW-0472">Membrane</keyword>
<evidence type="ECO:0000256" key="1">
    <source>
        <dbReference type="SAM" id="MobiDB-lite"/>
    </source>
</evidence>
<dbReference type="RefSeq" id="WP_112425458.1">
    <property type="nucleotide sequence ID" value="NZ_MCIF01000002.1"/>
</dbReference>
<keyword evidence="2" id="KW-1133">Transmembrane helix</keyword>
<evidence type="ECO:0000313" key="3">
    <source>
        <dbReference type="EMBL" id="RAQ93960.1"/>
    </source>
</evidence>
<feature type="region of interest" description="Disordered" evidence="1">
    <location>
        <begin position="198"/>
        <end position="217"/>
    </location>
</feature>
<feature type="region of interest" description="Disordered" evidence="1">
    <location>
        <begin position="131"/>
        <end position="179"/>
    </location>
</feature>
<feature type="compositionally biased region" description="Low complexity" evidence="1">
    <location>
        <begin position="152"/>
        <end position="165"/>
    </location>
</feature>
<dbReference type="AlphaFoldDB" id="A0A328VDY5"/>
<name>A0A328VDY5_9CHLR</name>
<feature type="compositionally biased region" description="Polar residues" evidence="1">
    <location>
        <begin position="133"/>
        <end position="151"/>
    </location>
</feature>
<evidence type="ECO:0000313" key="4">
    <source>
        <dbReference type="Proteomes" id="UP000248706"/>
    </source>
</evidence>
<protein>
    <submittedName>
        <fullName evidence="3">Uncharacterized protein</fullName>
    </submittedName>
</protein>
<evidence type="ECO:0000256" key="2">
    <source>
        <dbReference type="SAM" id="Phobius"/>
    </source>
</evidence>
<reference evidence="3 4" key="1">
    <citation type="submission" date="2016-08" db="EMBL/GenBank/DDBJ databases">
        <title>Analysis of Carbohydrate Active Enzymes in Thermogemmatispora T81 Reveals Carbohydrate Degradation Ability.</title>
        <authorList>
            <person name="Tomazini A."/>
            <person name="Lal S."/>
            <person name="Stott M."/>
            <person name="Henrissat B."/>
            <person name="Polikarpov I."/>
            <person name="Sparling R."/>
            <person name="Levin D.B."/>
        </authorList>
    </citation>
    <scope>NUCLEOTIDE SEQUENCE [LARGE SCALE GENOMIC DNA]</scope>
    <source>
        <strain evidence="3 4">T81</strain>
    </source>
</reference>
<organism evidence="3 4">
    <name type="scientific">Thermogemmatispora tikiterensis</name>
    <dbReference type="NCBI Taxonomy" id="1825093"/>
    <lineage>
        <taxon>Bacteria</taxon>
        <taxon>Bacillati</taxon>
        <taxon>Chloroflexota</taxon>
        <taxon>Ktedonobacteria</taxon>
        <taxon>Thermogemmatisporales</taxon>
        <taxon>Thermogemmatisporaceae</taxon>
        <taxon>Thermogemmatispora</taxon>
    </lineage>
</organism>
<dbReference type="EMBL" id="MCIF01000002">
    <property type="protein sequence ID" value="RAQ93960.1"/>
    <property type="molecule type" value="Genomic_DNA"/>
</dbReference>
<comment type="caution">
    <text evidence="3">The sequence shown here is derived from an EMBL/GenBank/DDBJ whole genome shotgun (WGS) entry which is preliminary data.</text>
</comment>
<keyword evidence="4" id="KW-1185">Reference proteome</keyword>
<dbReference type="Proteomes" id="UP000248706">
    <property type="component" value="Unassembled WGS sequence"/>
</dbReference>
<proteinExistence type="predicted"/>
<dbReference type="OrthoDB" id="142316at2"/>
<sequence length="610" mass="65227">MQIDDVHALLTESAHAQQDLVHLATMIAPRALTLLQVEPEDSFEIIRAGIAQQSQPMILALPEHGPALSCNEHFARLAEVSAPPIVGIVVPDSRLEALAPLAYQYGMQLFPSLELVLRTDAALRSRAILPDGASQSQSTSGVRLTRASSPVASDSDAGAISSGQSPSFQNQEPVSGHMPGVLDPADASWLLSGETPLPETILPPPSAPGQTQKRRLPGLGPRTKLALLALVGMIILVLFALLCSVLVASPSATLVEPPTAMFVGTLAFGSSGQLDPLGTRGLNDVITLTLHQLPAVPVAKAEYAWLLPDRSDDQTPPLLLGTLSSTRGRAVLLTYRSPSHQDLLAQYSRFLVTEEDAAHPPIAPSLDSTTWRFLGAISDTPTPGDEQHYSLLSHLRHLLASDPELQHIGLSGGLALWLYRNTEKLLEWSSAARDDWASGTHTGLLRRQVIRILDYLDGTAYVGRDTPTGTPILVDPKAGRIGLLQVDPNQALPSYLAHINLHLSGLINAPGHIASQQQIATNVDRQLEAIAILMQRIRQDAVQLVTMSDAQLQQAKALSLLDEMLTSANTAYVGQQDPTTGLVQGGVIGIQGQLQRLAVVPIRAVTPPQH</sequence>
<gene>
    <name evidence="3" type="ORF">A4R35_00350</name>
</gene>
<accession>A0A328VDY5</accession>
<feature type="transmembrane region" description="Helical" evidence="2">
    <location>
        <begin position="225"/>
        <end position="248"/>
    </location>
</feature>